<evidence type="ECO:0000313" key="3">
    <source>
        <dbReference type="Proteomes" id="UP000001555"/>
    </source>
</evidence>
<evidence type="ECO:0000313" key="1">
    <source>
        <dbReference type="EMBL" id="EEC11882.1"/>
    </source>
</evidence>
<name>B7PZ60_IXOSC</name>
<dbReference type="AlphaFoldDB" id="B7PZ60"/>
<sequence length="92" mass="10268">MSRLARLEPALQDQQQVRSNRQVRAVLRERLRTALLRRASPTPQAVEPPQPAPRCLTVLPTAAGESRAATQRTCNYYAIKPQWCLIAAAFAT</sequence>
<dbReference type="EMBL" id="DS824576">
    <property type="protein sequence ID" value="EEC11882.1"/>
    <property type="molecule type" value="Genomic_DNA"/>
</dbReference>
<keyword evidence="3" id="KW-1185">Reference proteome</keyword>
<dbReference type="EnsemblMetazoa" id="ISCW009447-RA">
    <property type="protein sequence ID" value="ISCW009447-PA"/>
    <property type="gene ID" value="ISCW009447"/>
</dbReference>
<protein>
    <submittedName>
        <fullName evidence="1 2">Uncharacterized protein</fullName>
    </submittedName>
</protein>
<proteinExistence type="predicted"/>
<dbReference type="VEuPathDB" id="VectorBase:ISCW009447"/>
<dbReference type="VEuPathDB" id="VectorBase:ISCI009447"/>
<reference evidence="1 3" key="1">
    <citation type="submission" date="2008-03" db="EMBL/GenBank/DDBJ databases">
        <title>Annotation of Ixodes scapularis.</title>
        <authorList>
            <consortium name="Ixodes scapularis Genome Project Consortium"/>
            <person name="Caler E."/>
            <person name="Hannick L.I."/>
            <person name="Bidwell S."/>
            <person name="Joardar V."/>
            <person name="Thiagarajan M."/>
            <person name="Amedeo P."/>
            <person name="Galinsky K.J."/>
            <person name="Schobel S."/>
            <person name="Inman J."/>
            <person name="Hostetler J."/>
            <person name="Miller J."/>
            <person name="Hammond M."/>
            <person name="Megy K."/>
            <person name="Lawson D."/>
            <person name="Kodira C."/>
            <person name="Sutton G."/>
            <person name="Meyer J."/>
            <person name="Hill C.A."/>
            <person name="Birren B."/>
            <person name="Nene V."/>
            <person name="Collins F."/>
            <person name="Alarcon-Chaidez F."/>
            <person name="Wikel S."/>
            <person name="Strausberg R."/>
        </authorList>
    </citation>
    <scope>NUCLEOTIDE SEQUENCE [LARGE SCALE GENOMIC DNA]</scope>
    <source>
        <strain evidence="3">Wikel</strain>
        <strain evidence="1">Wikel colony</strain>
    </source>
</reference>
<dbReference type="HOGENOM" id="CLU_2415721_0_0_1"/>
<reference evidence="2" key="2">
    <citation type="submission" date="2020-05" db="UniProtKB">
        <authorList>
            <consortium name="EnsemblMetazoa"/>
        </authorList>
    </citation>
    <scope>IDENTIFICATION</scope>
    <source>
        <strain evidence="2">wikel</strain>
    </source>
</reference>
<dbReference type="Proteomes" id="UP000001555">
    <property type="component" value="Unassembled WGS sequence"/>
</dbReference>
<accession>B7PZ60</accession>
<evidence type="ECO:0000313" key="2">
    <source>
        <dbReference type="EnsemblMetazoa" id="ISCW009447-PA"/>
    </source>
</evidence>
<dbReference type="EMBL" id="ABJB010297196">
    <property type="status" value="NOT_ANNOTATED_CDS"/>
    <property type="molecule type" value="Genomic_DNA"/>
</dbReference>
<gene>
    <name evidence="1" type="ORF">IscW_ISCW009447</name>
</gene>
<dbReference type="PaxDb" id="6945-B7PZ60"/>
<dbReference type="InParanoid" id="B7PZ60"/>
<organism>
    <name type="scientific">Ixodes scapularis</name>
    <name type="common">Black-legged tick</name>
    <name type="synonym">Deer tick</name>
    <dbReference type="NCBI Taxonomy" id="6945"/>
    <lineage>
        <taxon>Eukaryota</taxon>
        <taxon>Metazoa</taxon>
        <taxon>Ecdysozoa</taxon>
        <taxon>Arthropoda</taxon>
        <taxon>Chelicerata</taxon>
        <taxon>Arachnida</taxon>
        <taxon>Acari</taxon>
        <taxon>Parasitiformes</taxon>
        <taxon>Ixodida</taxon>
        <taxon>Ixodoidea</taxon>
        <taxon>Ixodidae</taxon>
        <taxon>Ixodinae</taxon>
        <taxon>Ixodes</taxon>
    </lineage>
</organism>